<dbReference type="Proteomes" id="UP000254291">
    <property type="component" value="Unassembled WGS sequence"/>
</dbReference>
<evidence type="ECO:0000313" key="4">
    <source>
        <dbReference type="EMBL" id="STZ41312.1"/>
    </source>
</evidence>
<evidence type="ECO:0000256" key="3">
    <source>
        <dbReference type="SAM" id="SignalP"/>
    </source>
</evidence>
<evidence type="ECO:0000313" key="5">
    <source>
        <dbReference type="Proteomes" id="UP000254291"/>
    </source>
</evidence>
<dbReference type="EMBL" id="UGQM01000001">
    <property type="protein sequence ID" value="STZ41312.1"/>
    <property type="molecule type" value="Genomic_DNA"/>
</dbReference>
<feature type="region of interest" description="Disordered" evidence="2">
    <location>
        <begin position="24"/>
        <end position="58"/>
    </location>
</feature>
<feature type="signal peptide" evidence="3">
    <location>
        <begin position="1"/>
        <end position="25"/>
    </location>
</feature>
<name>A0A378SEN6_9MYCO</name>
<dbReference type="Gene3D" id="2.10.300.10">
    <property type="entry name" value="Porin MspA ribbon domain"/>
    <property type="match status" value="1"/>
</dbReference>
<dbReference type="Gene3D" id="2.60.40.1650">
    <property type="entry name" value="Porin MspA (Ig-like beta-sandwich domain)"/>
    <property type="match status" value="1"/>
</dbReference>
<feature type="compositionally biased region" description="Low complexity" evidence="2">
    <location>
        <begin position="47"/>
        <end position="57"/>
    </location>
</feature>
<dbReference type="Pfam" id="PF09203">
    <property type="entry name" value="MspA"/>
    <property type="match status" value="1"/>
</dbReference>
<gene>
    <name evidence="4" type="ORF">NCTC10742_00515</name>
</gene>
<dbReference type="InterPro" id="IPR015286">
    <property type="entry name" value="Porin_fam_mycobact-type"/>
</dbReference>
<accession>A0A378SEN6</accession>
<evidence type="ECO:0000256" key="2">
    <source>
        <dbReference type="SAM" id="MobiDB-lite"/>
    </source>
</evidence>
<dbReference type="AlphaFoldDB" id="A0A378SEN6"/>
<evidence type="ECO:0000256" key="1">
    <source>
        <dbReference type="ARBA" id="ARBA00022729"/>
    </source>
</evidence>
<keyword evidence="1 3" id="KW-0732">Signal</keyword>
<organism evidence="4 5">
    <name type="scientific">Mycolicibacterium gilvum</name>
    <dbReference type="NCBI Taxonomy" id="1804"/>
    <lineage>
        <taxon>Bacteria</taxon>
        <taxon>Bacillati</taxon>
        <taxon>Actinomycetota</taxon>
        <taxon>Actinomycetes</taxon>
        <taxon>Mycobacteriales</taxon>
        <taxon>Mycobacteriaceae</taxon>
        <taxon>Mycolicibacterium</taxon>
    </lineage>
</organism>
<proteinExistence type="predicted"/>
<sequence>MPNRFATLTAVCMLIPVGVAPLASAEPPPDPAVEPAGNAAPPPPPNNGAVPPAAPGVLDTPDGWHLTVSAVAETQLPVAPLTTSLASREYLVGGTFVGAITGSGKTELNGGKLEAGYQIGCGITQNTIETLVGAGITPSIRIPFADNDPSFAPNLTYRGRIDLRPGTVSTVAVDEKEFEGKETRVTITGFRIGVDQCAGQSFIRSYATLTSSTENTEDVITYLGVTKAV</sequence>
<protein>
    <submittedName>
        <fullName evidence="4">MspA protein</fullName>
    </submittedName>
</protein>
<reference evidence="4 5" key="1">
    <citation type="submission" date="2018-06" db="EMBL/GenBank/DDBJ databases">
        <authorList>
            <consortium name="Pathogen Informatics"/>
            <person name="Doyle S."/>
        </authorList>
    </citation>
    <scope>NUCLEOTIDE SEQUENCE [LARGE SCALE GENOMIC DNA]</scope>
    <source>
        <strain evidence="4 5">NCTC10742</strain>
    </source>
</reference>
<dbReference type="SUPFAM" id="SSF56959">
    <property type="entry name" value="Leukocidin-like"/>
    <property type="match status" value="1"/>
</dbReference>
<feature type="chain" id="PRO_5016640255" evidence="3">
    <location>
        <begin position="26"/>
        <end position="229"/>
    </location>
</feature>
<dbReference type="InterPro" id="IPR036435">
    <property type="entry name" value="Leukocidin/porin_MspA_sf"/>
</dbReference>